<evidence type="ECO:0000313" key="2">
    <source>
        <dbReference type="Proteomes" id="UP000681720"/>
    </source>
</evidence>
<dbReference type="AlphaFoldDB" id="A0A8S3A0M8"/>
<dbReference type="Proteomes" id="UP000681720">
    <property type="component" value="Unassembled WGS sequence"/>
</dbReference>
<proteinExistence type="predicted"/>
<organism evidence="1 2">
    <name type="scientific">Rotaria magnacalcarata</name>
    <dbReference type="NCBI Taxonomy" id="392030"/>
    <lineage>
        <taxon>Eukaryota</taxon>
        <taxon>Metazoa</taxon>
        <taxon>Spiralia</taxon>
        <taxon>Gnathifera</taxon>
        <taxon>Rotifera</taxon>
        <taxon>Eurotatoria</taxon>
        <taxon>Bdelloidea</taxon>
        <taxon>Philodinida</taxon>
        <taxon>Philodinidae</taxon>
        <taxon>Rotaria</taxon>
    </lineage>
</organism>
<dbReference type="PANTHER" id="PTHR46010">
    <property type="entry name" value="PROTEIN IWS1 HOMOLOG"/>
    <property type="match status" value="1"/>
</dbReference>
<dbReference type="InterPro" id="IPR035441">
    <property type="entry name" value="TFIIS/LEDGF_dom_sf"/>
</dbReference>
<dbReference type="GO" id="GO:0005634">
    <property type="term" value="C:nucleus"/>
    <property type="evidence" value="ECO:0007669"/>
    <property type="project" value="TreeGrafter"/>
</dbReference>
<feature type="non-terminal residue" evidence="1">
    <location>
        <position position="1"/>
    </location>
</feature>
<comment type="caution">
    <text evidence="1">The sequence shown here is derived from an EMBL/GenBank/DDBJ whole genome shotgun (WGS) entry which is preliminary data.</text>
</comment>
<reference evidence="1" key="1">
    <citation type="submission" date="2021-02" db="EMBL/GenBank/DDBJ databases">
        <authorList>
            <person name="Nowell W R."/>
        </authorList>
    </citation>
    <scope>NUCLEOTIDE SEQUENCE</scope>
</reference>
<dbReference type="PANTHER" id="PTHR46010:SF1">
    <property type="entry name" value="PROTEIN IWS1 HOMOLOG"/>
    <property type="match status" value="1"/>
</dbReference>
<evidence type="ECO:0000313" key="1">
    <source>
        <dbReference type="EMBL" id="CAF4671606.1"/>
    </source>
</evidence>
<dbReference type="EMBL" id="CAJOBJ010120010">
    <property type="protein sequence ID" value="CAF4671606.1"/>
    <property type="molecule type" value="Genomic_DNA"/>
</dbReference>
<sequence length="52" mass="5943">MLPAVEQHLCRADLTEIFLDNGILTVFKDWLSPLPDKSLPNIKIREALIKIL</sequence>
<protein>
    <submittedName>
        <fullName evidence="1">Uncharacterized protein</fullName>
    </submittedName>
</protein>
<name>A0A8S3A0M8_9BILA</name>
<dbReference type="Gene3D" id="1.20.930.10">
    <property type="entry name" value="Conserved domain common to transcription factors TFIIS, elongin A, CRSP70"/>
    <property type="match status" value="1"/>
</dbReference>
<dbReference type="GO" id="GO:0016973">
    <property type="term" value="P:poly(A)+ mRNA export from nucleus"/>
    <property type="evidence" value="ECO:0007669"/>
    <property type="project" value="TreeGrafter"/>
</dbReference>
<gene>
    <name evidence="1" type="ORF">GIL414_LOCUS41911</name>
</gene>
<dbReference type="InterPro" id="IPR051037">
    <property type="entry name" value="RNAPII_TF_IWS1"/>
</dbReference>
<accession>A0A8S3A0M8</accession>